<evidence type="ECO:0000313" key="3">
    <source>
        <dbReference type="EMBL" id="CAF3905079.1"/>
    </source>
</evidence>
<evidence type="ECO:0000313" key="2">
    <source>
        <dbReference type="EMBL" id="CAF3837593.1"/>
    </source>
</evidence>
<dbReference type="EMBL" id="CAJOAZ010001625">
    <property type="protein sequence ID" value="CAF3837593.1"/>
    <property type="molecule type" value="Genomic_DNA"/>
</dbReference>
<proteinExistence type="predicted"/>
<feature type="region of interest" description="Disordered" evidence="1">
    <location>
        <begin position="1"/>
        <end position="37"/>
    </location>
</feature>
<sequence>SNDDLQPTINAQQPKPPPVPPRAPRTLNGNNKGSSPS</sequence>
<name>A0A819I1M0_9BILA</name>
<dbReference type="Proteomes" id="UP000663844">
    <property type="component" value="Unassembled WGS sequence"/>
</dbReference>
<feature type="compositionally biased region" description="Polar residues" evidence="1">
    <location>
        <begin position="27"/>
        <end position="37"/>
    </location>
</feature>
<feature type="non-terminal residue" evidence="3">
    <location>
        <position position="1"/>
    </location>
</feature>
<gene>
    <name evidence="2" type="ORF">OXD698_LOCUS20465</name>
    <name evidence="3" type="ORF">OXD698_LOCUS24160</name>
</gene>
<evidence type="ECO:0000256" key="1">
    <source>
        <dbReference type="SAM" id="MobiDB-lite"/>
    </source>
</evidence>
<protein>
    <submittedName>
        <fullName evidence="3">Uncharacterized protein</fullName>
    </submittedName>
</protein>
<feature type="compositionally biased region" description="Pro residues" evidence="1">
    <location>
        <begin position="14"/>
        <end position="23"/>
    </location>
</feature>
<feature type="compositionally biased region" description="Polar residues" evidence="1">
    <location>
        <begin position="1"/>
        <end position="10"/>
    </location>
</feature>
<accession>A0A819I1M0</accession>
<dbReference type="EMBL" id="CAJOAZ010002203">
    <property type="protein sequence ID" value="CAF3905079.1"/>
    <property type="molecule type" value="Genomic_DNA"/>
</dbReference>
<comment type="caution">
    <text evidence="3">The sequence shown here is derived from an EMBL/GenBank/DDBJ whole genome shotgun (WGS) entry which is preliminary data.</text>
</comment>
<dbReference type="AlphaFoldDB" id="A0A819I1M0"/>
<evidence type="ECO:0000313" key="4">
    <source>
        <dbReference type="Proteomes" id="UP000663844"/>
    </source>
</evidence>
<reference evidence="3" key="1">
    <citation type="submission" date="2021-02" db="EMBL/GenBank/DDBJ databases">
        <authorList>
            <person name="Nowell W R."/>
        </authorList>
    </citation>
    <scope>NUCLEOTIDE SEQUENCE</scope>
</reference>
<organism evidence="3 4">
    <name type="scientific">Adineta steineri</name>
    <dbReference type="NCBI Taxonomy" id="433720"/>
    <lineage>
        <taxon>Eukaryota</taxon>
        <taxon>Metazoa</taxon>
        <taxon>Spiralia</taxon>
        <taxon>Gnathifera</taxon>
        <taxon>Rotifera</taxon>
        <taxon>Eurotatoria</taxon>
        <taxon>Bdelloidea</taxon>
        <taxon>Adinetida</taxon>
        <taxon>Adinetidae</taxon>
        <taxon>Adineta</taxon>
    </lineage>
</organism>